<dbReference type="PANTHER" id="PTHR45947">
    <property type="entry name" value="SULFOQUINOVOSYL TRANSFERASE SQD2"/>
    <property type="match status" value="1"/>
</dbReference>
<dbReference type="GO" id="GO:0016757">
    <property type="term" value="F:glycosyltransferase activity"/>
    <property type="evidence" value="ECO:0007669"/>
    <property type="project" value="TreeGrafter"/>
</dbReference>
<dbReference type="SUPFAM" id="SSF53756">
    <property type="entry name" value="UDP-Glycosyltransferase/glycogen phosphorylase"/>
    <property type="match status" value="1"/>
</dbReference>
<dbReference type="OrthoDB" id="9804196at2"/>
<dbReference type="InterPro" id="IPR050194">
    <property type="entry name" value="Glycosyltransferase_grp1"/>
</dbReference>
<dbReference type="EMBL" id="FWXI01000002">
    <property type="protein sequence ID" value="SMC39047.1"/>
    <property type="molecule type" value="Genomic_DNA"/>
</dbReference>
<dbReference type="PANTHER" id="PTHR45947:SF3">
    <property type="entry name" value="SULFOQUINOVOSYL TRANSFERASE SQD2"/>
    <property type="match status" value="1"/>
</dbReference>
<evidence type="ECO:0000313" key="2">
    <source>
        <dbReference type="EMBL" id="SMC39047.1"/>
    </source>
</evidence>
<dbReference type="Gene3D" id="3.40.50.2000">
    <property type="entry name" value="Glycogen Phosphorylase B"/>
    <property type="match status" value="2"/>
</dbReference>
<proteinExistence type="predicted"/>
<evidence type="ECO:0000259" key="1">
    <source>
        <dbReference type="Pfam" id="PF13439"/>
    </source>
</evidence>
<dbReference type="STRING" id="112901.SAMN04488500_102143"/>
<dbReference type="AlphaFoldDB" id="A0A1W1YS74"/>
<gene>
    <name evidence="2" type="ORF">SAMN04488500_102143</name>
</gene>
<dbReference type="Pfam" id="PF13692">
    <property type="entry name" value="Glyco_trans_1_4"/>
    <property type="match status" value="1"/>
</dbReference>
<keyword evidence="2" id="KW-0808">Transferase</keyword>
<dbReference type="Pfam" id="PF13439">
    <property type="entry name" value="Glyco_transf_4"/>
    <property type="match status" value="1"/>
</dbReference>
<dbReference type="Proteomes" id="UP000192738">
    <property type="component" value="Unassembled WGS sequence"/>
</dbReference>
<name>A0A1W1YS74_9FIRM</name>
<sequence>MAQICMVLNNFEQPFGGPELQAQKVAASLMARGHSVLIIAKGSGKAPAHEVLNGLKIVRLNRRGLASVDLLLQLYKYRNDFNVIHVHGVGRLASMSINFGKYFQKKVFIKVTTTGHVLKQPASRIKELMQKLLPFRERKLKLLQQADGVISISSEIRKELEKNGFSKNYIYDIPNGIDTLKYYPASSEDKIKLRNILGLPVDKRIFIFTGKLTRLKGLDTLLAAWSKSAYTKENGLLVMLGSGQGQKDSLESYISNSIKVNSLEQSVVVLGDVDNVFDYLRATDVFVFPSRREGLPNSLLEAMACGLLCIASDIAGNNDLIISGESGFLLPVEDVSEWAKQIESAIDTLDGRLMESAANMIKDNYDLRVTVDKLERLLNNGVKL</sequence>
<organism evidence="2 3">
    <name type="scientific">Sporomusa malonica</name>
    <dbReference type="NCBI Taxonomy" id="112901"/>
    <lineage>
        <taxon>Bacteria</taxon>
        <taxon>Bacillati</taxon>
        <taxon>Bacillota</taxon>
        <taxon>Negativicutes</taxon>
        <taxon>Selenomonadales</taxon>
        <taxon>Sporomusaceae</taxon>
        <taxon>Sporomusa</taxon>
    </lineage>
</organism>
<protein>
    <submittedName>
        <fullName evidence="2">Glycosyltransferase involved in cell wall bisynthesis</fullName>
    </submittedName>
</protein>
<feature type="domain" description="Glycosyltransferase subfamily 4-like N-terminal" evidence="1">
    <location>
        <begin position="16"/>
        <end position="179"/>
    </location>
</feature>
<dbReference type="InterPro" id="IPR028098">
    <property type="entry name" value="Glyco_trans_4-like_N"/>
</dbReference>
<accession>A0A1W1YS74</accession>
<evidence type="ECO:0000313" key="3">
    <source>
        <dbReference type="Proteomes" id="UP000192738"/>
    </source>
</evidence>
<dbReference type="CDD" id="cd03801">
    <property type="entry name" value="GT4_PimA-like"/>
    <property type="match status" value="1"/>
</dbReference>
<reference evidence="2 3" key="1">
    <citation type="submission" date="2017-04" db="EMBL/GenBank/DDBJ databases">
        <authorList>
            <person name="Afonso C.L."/>
            <person name="Miller P.J."/>
            <person name="Scott M.A."/>
            <person name="Spackman E."/>
            <person name="Goraichik I."/>
            <person name="Dimitrov K.M."/>
            <person name="Suarez D.L."/>
            <person name="Swayne D.E."/>
        </authorList>
    </citation>
    <scope>NUCLEOTIDE SEQUENCE [LARGE SCALE GENOMIC DNA]</scope>
    <source>
        <strain evidence="2 3">DSM 5090</strain>
    </source>
</reference>
<keyword evidence="3" id="KW-1185">Reference proteome</keyword>